<gene>
    <name evidence="2" type="ORF">POVCU1_068620</name>
</gene>
<reference evidence="3" key="1">
    <citation type="submission" date="2016-05" db="EMBL/GenBank/DDBJ databases">
        <authorList>
            <person name="Naeem Raeece"/>
        </authorList>
    </citation>
    <scope>NUCLEOTIDE SEQUENCE [LARGE SCALE GENOMIC DNA]</scope>
</reference>
<organism evidence="2 3">
    <name type="scientific">Plasmodium ovale curtisi</name>
    <dbReference type="NCBI Taxonomy" id="864141"/>
    <lineage>
        <taxon>Eukaryota</taxon>
        <taxon>Sar</taxon>
        <taxon>Alveolata</taxon>
        <taxon>Apicomplexa</taxon>
        <taxon>Aconoidasida</taxon>
        <taxon>Haemosporida</taxon>
        <taxon>Plasmodiidae</taxon>
        <taxon>Plasmodium</taxon>
        <taxon>Plasmodium (Plasmodium)</taxon>
    </lineage>
</organism>
<evidence type="ECO:0000256" key="1">
    <source>
        <dbReference type="SAM" id="MobiDB-lite"/>
    </source>
</evidence>
<proteinExistence type="predicted"/>
<evidence type="ECO:0000313" key="2">
    <source>
        <dbReference type="EMBL" id="SBT01667.1"/>
    </source>
</evidence>
<evidence type="ECO:0000313" key="3">
    <source>
        <dbReference type="Proteomes" id="UP000078546"/>
    </source>
</evidence>
<accession>A0A1A8X8U5</accession>
<sequence>MSIFCQTGQPKNKIQAKTQEGEKKQDINTRDLFRKAYKMREEKEVDENTSLLARSKRKQKVHLRCPFCRMHTHFTSFQMS</sequence>
<feature type="region of interest" description="Disordered" evidence="1">
    <location>
        <begin position="1"/>
        <end position="25"/>
    </location>
</feature>
<dbReference type="AlphaFoldDB" id="A0A1A8X8U5"/>
<dbReference type="Proteomes" id="UP000078546">
    <property type="component" value="Unassembled WGS sequence"/>
</dbReference>
<dbReference type="EMBL" id="FLQV01002645">
    <property type="protein sequence ID" value="SBT01667.1"/>
    <property type="molecule type" value="Genomic_DNA"/>
</dbReference>
<feature type="compositionally biased region" description="Polar residues" evidence="1">
    <location>
        <begin position="1"/>
        <end position="18"/>
    </location>
</feature>
<protein>
    <submittedName>
        <fullName evidence="2">Uncharacterized protein</fullName>
    </submittedName>
</protein>
<name>A0A1A8X8U5_PLAOA</name>